<evidence type="ECO:0000313" key="9">
    <source>
        <dbReference type="Proteomes" id="UP001617669"/>
    </source>
</evidence>
<evidence type="ECO:0000256" key="5">
    <source>
        <dbReference type="ARBA" id="ARBA00022679"/>
    </source>
</evidence>
<dbReference type="EMBL" id="JBIWXY010000001">
    <property type="protein sequence ID" value="MFJ5445564.1"/>
    <property type="molecule type" value="Genomic_DNA"/>
</dbReference>
<dbReference type="HAMAP" id="MF_00090">
    <property type="entry name" value="PIMT"/>
    <property type="match status" value="1"/>
</dbReference>
<comment type="similarity">
    <text evidence="2 7">Belongs to the methyltransferase superfamily. L-isoaspartyl/D-aspartyl protein methyltransferase family.</text>
</comment>
<comment type="catalytic activity">
    <reaction evidence="7">
        <text>[protein]-L-isoaspartate + S-adenosyl-L-methionine = [protein]-L-isoaspartate alpha-methyl ester + S-adenosyl-L-homocysteine</text>
        <dbReference type="Rhea" id="RHEA:12705"/>
        <dbReference type="Rhea" id="RHEA-COMP:12143"/>
        <dbReference type="Rhea" id="RHEA-COMP:12144"/>
        <dbReference type="ChEBI" id="CHEBI:57856"/>
        <dbReference type="ChEBI" id="CHEBI:59789"/>
        <dbReference type="ChEBI" id="CHEBI:90596"/>
        <dbReference type="ChEBI" id="CHEBI:90598"/>
        <dbReference type="EC" id="2.1.1.77"/>
    </reaction>
</comment>
<dbReference type="GO" id="GO:0004719">
    <property type="term" value="F:protein-L-isoaspartate (D-aspartate) O-methyltransferase activity"/>
    <property type="evidence" value="ECO:0007669"/>
    <property type="project" value="UniProtKB-EC"/>
</dbReference>
<proteinExistence type="inferred from homology"/>
<gene>
    <name evidence="7" type="primary">pcm</name>
    <name evidence="8" type="ORF">ACIKP9_04930</name>
</gene>
<keyword evidence="4 7" id="KW-0489">Methyltransferase</keyword>
<dbReference type="EC" id="2.1.1.77" evidence="7"/>
<dbReference type="SUPFAM" id="SSF53335">
    <property type="entry name" value="S-adenosyl-L-methionine-dependent methyltransferases"/>
    <property type="match status" value="1"/>
</dbReference>
<comment type="caution">
    <text evidence="8">The sequence shown here is derived from an EMBL/GenBank/DDBJ whole genome shotgun (WGS) entry which is preliminary data.</text>
</comment>
<dbReference type="InterPro" id="IPR000682">
    <property type="entry name" value="PCMT"/>
</dbReference>
<dbReference type="PANTHER" id="PTHR11579:SF0">
    <property type="entry name" value="PROTEIN-L-ISOASPARTATE(D-ASPARTATE) O-METHYLTRANSFERASE"/>
    <property type="match status" value="1"/>
</dbReference>
<keyword evidence="5 7" id="KW-0808">Transferase</keyword>
<keyword evidence="3 7" id="KW-0963">Cytoplasm</keyword>
<dbReference type="InterPro" id="IPR029063">
    <property type="entry name" value="SAM-dependent_MTases_sf"/>
</dbReference>
<evidence type="ECO:0000256" key="1">
    <source>
        <dbReference type="ARBA" id="ARBA00004496"/>
    </source>
</evidence>
<dbReference type="Proteomes" id="UP001617669">
    <property type="component" value="Unassembled WGS sequence"/>
</dbReference>
<sequence>MSSPVLRGIGMTSQRTRERMLGRLSEKGIKDEVVLAAIGAIPRHIFVDEALSSRAYEDGSLPIGFGQTISQPYIVARMTEILRNGGPLEKVLEIGTGCGYQTAVLSKVAKEVYSVERIRPLLMKARGHLRELRLANIKLKHADGTMGLPEMAPFDGIIVTAAARHIPQELLEQLAVGGRMVIPVGTEEQILYLVEHIKTATGSEYRQSKLEAVKFVPLLGGTN</sequence>
<feature type="active site" evidence="7">
    <location>
        <position position="70"/>
    </location>
</feature>
<comment type="subcellular location">
    <subcellularLocation>
        <location evidence="1 7">Cytoplasm</location>
    </subcellularLocation>
</comment>
<dbReference type="PANTHER" id="PTHR11579">
    <property type="entry name" value="PROTEIN-L-ISOASPARTATE O-METHYLTRANSFERASE"/>
    <property type="match status" value="1"/>
</dbReference>
<dbReference type="PROSITE" id="PS01279">
    <property type="entry name" value="PCMT"/>
    <property type="match status" value="1"/>
</dbReference>
<evidence type="ECO:0000256" key="7">
    <source>
        <dbReference type="HAMAP-Rule" id="MF_00090"/>
    </source>
</evidence>
<reference evidence="8 9" key="1">
    <citation type="submission" date="2024-11" db="EMBL/GenBank/DDBJ databases">
        <authorList>
            <person name="Kaparullina E.N."/>
            <person name="Delegan Y.A."/>
            <person name="Doronina N.V."/>
        </authorList>
    </citation>
    <scope>NUCLEOTIDE SEQUENCE [LARGE SCALE GENOMIC DNA]</scope>
    <source>
        <strain evidence="8 9">7sh_L</strain>
    </source>
</reference>
<protein>
    <recommendedName>
        <fullName evidence="7">Protein-L-isoaspartate O-methyltransferase</fullName>
        <ecNumber evidence="7">2.1.1.77</ecNumber>
    </recommendedName>
    <alternativeName>
        <fullName evidence="7">L-isoaspartyl protein carboxyl methyltransferase</fullName>
    </alternativeName>
    <alternativeName>
        <fullName evidence="7">Protein L-isoaspartyl methyltransferase</fullName>
    </alternativeName>
    <alternativeName>
        <fullName evidence="7">Protein-beta-aspartate methyltransferase</fullName>
        <shortName evidence="7">PIMT</shortName>
    </alternativeName>
</protein>
<keyword evidence="6 7" id="KW-0949">S-adenosyl-L-methionine</keyword>
<dbReference type="Pfam" id="PF01135">
    <property type="entry name" value="PCMT"/>
    <property type="match status" value="1"/>
</dbReference>
<accession>A0ABW8GJV0</accession>
<dbReference type="NCBIfam" id="NF001453">
    <property type="entry name" value="PRK00312.1"/>
    <property type="match status" value="1"/>
</dbReference>
<keyword evidence="9" id="KW-1185">Reference proteome</keyword>
<dbReference type="NCBIfam" id="TIGR00080">
    <property type="entry name" value="pimt"/>
    <property type="match status" value="1"/>
</dbReference>
<evidence type="ECO:0000313" key="8">
    <source>
        <dbReference type="EMBL" id="MFJ5445564.1"/>
    </source>
</evidence>
<dbReference type="GO" id="GO:0032259">
    <property type="term" value="P:methylation"/>
    <property type="evidence" value="ECO:0007669"/>
    <property type="project" value="UniProtKB-KW"/>
</dbReference>
<evidence type="ECO:0000256" key="4">
    <source>
        <dbReference type="ARBA" id="ARBA00022603"/>
    </source>
</evidence>
<comment type="function">
    <text evidence="7">Catalyzes the methyl esterification of L-isoaspartyl residues in peptides and proteins that result from spontaneous decomposition of normal L-aspartyl and L-asparaginyl residues. It plays a role in the repair and/or degradation of damaged proteins.</text>
</comment>
<dbReference type="CDD" id="cd02440">
    <property type="entry name" value="AdoMet_MTases"/>
    <property type="match status" value="1"/>
</dbReference>
<evidence type="ECO:0000256" key="2">
    <source>
        <dbReference type="ARBA" id="ARBA00005369"/>
    </source>
</evidence>
<evidence type="ECO:0000256" key="3">
    <source>
        <dbReference type="ARBA" id="ARBA00022490"/>
    </source>
</evidence>
<name>A0ABW8GJV0_9PROT</name>
<evidence type="ECO:0000256" key="6">
    <source>
        <dbReference type="ARBA" id="ARBA00022691"/>
    </source>
</evidence>
<organism evidence="8 9">
    <name type="scientific">Methylobacillus methanolivorans</name>
    <dbReference type="NCBI Taxonomy" id="1848927"/>
    <lineage>
        <taxon>Bacteria</taxon>
        <taxon>Pseudomonadati</taxon>
        <taxon>Pseudomonadota</taxon>
        <taxon>Betaproteobacteria</taxon>
        <taxon>Nitrosomonadales</taxon>
        <taxon>Methylophilaceae</taxon>
        <taxon>Methylobacillus</taxon>
    </lineage>
</organism>
<dbReference type="RefSeq" id="WP_400880052.1">
    <property type="nucleotide sequence ID" value="NZ_JBIWXY010000001.1"/>
</dbReference>
<dbReference type="Gene3D" id="3.40.50.150">
    <property type="entry name" value="Vaccinia Virus protein VP39"/>
    <property type="match status" value="1"/>
</dbReference>